<feature type="region of interest" description="Disordered" evidence="1">
    <location>
        <begin position="92"/>
        <end position="145"/>
    </location>
</feature>
<comment type="caution">
    <text evidence="2">The sequence shown here is derived from an EMBL/GenBank/DDBJ whole genome shotgun (WGS) entry which is preliminary data.</text>
</comment>
<reference evidence="2" key="1">
    <citation type="journal article" date="2022" name="bioRxiv">
        <title>Sequencing and chromosome-scale assembly of the giantPleurodeles waltlgenome.</title>
        <authorList>
            <person name="Brown T."/>
            <person name="Elewa A."/>
            <person name="Iarovenko S."/>
            <person name="Subramanian E."/>
            <person name="Araus A.J."/>
            <person name="Petzold A."/>
            <person name="Susuki M."/>
            <person name="Suzuki K.-i.T."/>
            <person name="Hayashi T."/>
            <person name="Toyoda A."/>
            <person name="Oliveira C."/>
            <person name="Osipova E."/>
            <person name="Leigh N.D."/>
            <person name="Simon A."/>
            <person name="Yun M.H."/>
        </authorList>
    </citation>
    <scope>NUCLEOTIDE SEQUENCE</scope>
    <source>
        <strain evidence="2">20211129_DDA</strain>
        <tissue evidence="2">Liver</tissue>
    </source>
</reference>
<evidence type="ECO:0000256" key="1">
    <source>
        <dbReference type="SAM" id="MobiDB-lite"/>
    </source>
</evidence>
<protein>
    <submittedName>
        <fullName evidence="2">Uncharacterized protein</fullName>
    </submittedName>
</protein>
<organism evidence="2 3">
    <name type="scientific">Pleurodeles waltl</name>
    <name type="common">Iberian ribbed newt</name>
    <dbReference type="NCBI Taxonomy" id="8319"/>
    <lineage>
        <taxon>Eukaryota</taxon>
        <taxon>Metazoa</taxon>
        <taxon>Chordata</taxon>
        <taxon>Craniata</taxon>
        <taxon>Vertebrata</taxon>
        <taxon>Euteleostomi</taxon>
        <taxon>Amphibia</taxon>
        <taxon>Batrachia</taxon>
        <taxon>Caudata</taxon>
        <taxon>Salamandroidea</taxon>
        <taxon>Salamandridae</taxon>
        <taxon>Pleurodelinae</taxon>
        <taxon>Pleurodeles</taxon>
    </lineage>
</organism>
<gene>
    <name evidence="2" type="ORF">NDU88_006710</name>
</gene>
<sequence>MTGTWPLPDTRSGRAAGKPICARINNTWHPWKPRRQPAASPLTRITPKMSARSNAKKEVGSNRPKRRRQAADRTAEKLCRDMRICFSDRINNKWHPRKPKRHPAASPLTWITPKMSTRSKAKKEVGSNRPKPRRQAADRTAEKLCWGKMKKTPVYNSK</sequence>
<evidence type="ECO:0000313" key="3">
    <source>
        <dbReference type="Proteomes" id="UP001066276"/>
    </source>
</evidence>
<feature type="region of interest" description="Disordered" evidence="1">
    <location>
        <begin position="27"/>
        <end position="75"/>
    </location>
</feature>
<feature type="compositionally biased region" description="Basic residues" evidence="1">
    <location>
        <begin position="92"/>
        <end position="103"/>
    </location>
</feature>
<proteinExistence type="predicted"/>
<accession>A0AAV7QJU2</accession>
<evidence type="ECO:0000313" key="2">
    <source>
        <dbReference type="EMBL" id="KAJ1140355.1"/>
    </source>
</evidence>
<keyword evidence="3" id="KW-1185">Reference proteome</keyword>
<dbReference type="Proteomes" id="UP001066276">
    <property type="component" value="Chromosome 6"/>
</dbReference>
<dbReference type="EMBL" id="JANPWB010000010">
    <property type="protein sequence ID" value="KAJ1140355.1"/>
    <property type="molecule type" value="Genomic_DNA"/>
</dbReference>
<dbReference type="AlphaFoldDB" id="A0AAV7QJU2"/>
<name>A0AAV7QJU2_PLEWA</name>